<dbReference type="EMBL" id="LT629800">
    <property type="protein sequence ID" value="SDU95273.1"/>
    <property type="molecule type" value="Genomic_DNA"/>
</dbReference>
<comment type="subcellular location">
    <subcellularLocation>
        <location evidence="1">Cell membrane</location>
        <topology evidence="1">Multi-pass membrane protein</topology>
    </subcellularLocation>
</comment>
<evidence type="ECO:0000256" key="3">
    <source>
        <dbReference type="ARBA" id="ARBA00022475"/>
    </source>
</evidence>
<feature type="transmembrane region" description="Helical" evidence="7">
    <location>
        <begin position="99"/>
        <end position="117"/>
    </location>
</feature>
<feature type="transmembrane region" description="Helical" evidence="7">
    <location>
        <begin position="468"/>
        <end position="497"/>
    </location>
</feature>
<feature type="transmembrane region" description="Helical" evidence="7">
    <location>
        <begin position="124"/>
        <end position="141"/>
    </location>
</feature>
<sequence>MGGPFMQPLINYFKVVFNPGLAVLLFALRTVAAGLLTLYLAFIFDLDQPKWSVMAVIIVSQPLGGMALQRSFSQIIGTLVGAAVAVLIMGVFPQAPVPFIVTLSLWLAFCTAGGTLLRYTSSHAFVLSGFTAVVVGLLAVPEQDNTLMLAITRLTETLLAVACVGVVSLLTARPEAVARGYFAKVDQVLKLMAAHAAAVIRTEESEADFHKRQMQLLGEINALEGLRRHLYFDAPRLRSANGLVQLLGNQLVLLTSRLTVLRRQRTLIGERWQGELPEDIQQLRADELAFLDELAVAGRSLSPEARQRFSVLQQRFDQQANKVEQRDQPITGSLRALAWALRWEQARLLQQLEEILELSDAIQEGRPANCLHRQSRSNPLYLDWRLAGMNAARAFIALLVCGLIWIETAWDGARAGMILVGILCSLMATFPRPLAASQNYARGFGLSLVISAVYQFMLVPAIGDVEMLLLILAPLLYVIAVGLASPLTAGIGMGLGLSTFLMVGPQNIGAWQNTASQWFEFAGAYIGACTLSLLVYSWVFPFNPVRRIQRLFDESREQVYVLLKTSAADQQQFAFESRMMDRLTMMLGLLPATKDPRAHALFEVSLACMALGVALNQLKQQGQSNTLLTVQTQARLQSVLDQSGRYVAGRHTVDWQALTDALRHLGDDLDQLHAAELSSGHEQLWSVFRIRVALLIVASFIERYREFLEPDEKGVPSLAH</sequence>
<evidence type="ECO:0000313" key="9">
    <source>
        <dbReference type="Proteomes" id="UP000199620"/>
    </source>
</evidence>
<reference evidence="8 9" key="1">
    <citation type="submission" date="2016-10" db="EMBL/GenBank/DDBJ databases">
        <authorList>
            <person name="Varghese N."/>
            <person name="Submissions S."/>
        </authorList>
    </citation>
    <scope>NUCLEOTIDE SEQUENCE [LARGE SCALE GENOMIC DNA]</scope>
    <source>
        <strain evidence="8 9">BS2771</strain>
    </source>
</reference>
<keyword evidence="2" id="KW-0813">Transport</keyword>
<evidence type="ECO:0000313" key="8">
    <source>
        <dbReference type="EMBL" id="SDU95273.1"/>
    </source>
</evidence>
<name>A0ABY0WBC9_9PSED</name>
<keyword evidence="3" id="KW-1003">Cell membrane</keyword>
<organism evidence="8 9">
    <name type="scientific">Pseudomonas brenneri</name>
    <dbReference type="NCBI Taxonomy" id="129817"/>
    <lineage>
        <taxon>Bacteria</taxon>
        <taxon>Pseudomonadati</taxon>
        <taxon>Pseudomonadota</taxon>
        <taxon>Gammaproteobacteria</taxon>
        <taxon>Pseudomonadales</taxon>
        <taxon>Pseudomonadaceae</taxon>
        <taxon>Pseudomonas</taxon>
    </lineage>
</organism>
<accession>A0ABY0WBC9</accession>
<feature type="transmembrane region" description="Helical" evidence="7">
    <location>
        <begin position="147"/>
        <end position="170"/>
    </location>
</feature>
<dbReference type="PANTHER" id="PTHR30509:SF9">
    <property type="entry name" value="MULTIDRUG RESISTANCE PROTEIN MDTO"/>
    <property type="match status" value="1"/>
</dbReference>
<feature type="transmembrane region" description="Helical" evidence="7">
    <location>
        <begin position="518"/>
        <end position="539"/>
    </location>
</feature>
<feature type="transmembrane region" description="Helical" evidence="7">
    <location>
        <begin position="75"/>
        <end position="93"/>
    </location>
</feature>
<keyword evidence="5 7" id="KW-1133">Transmembrane helix</keyword>
<feature type="transmembrane region" description="Helical" evidence="7">
    <location>
        <begin position="386"/>
        <end position="406"/>
    </location>
</feature>
<keyword evidence="4 7" id="KW-0812">Transmembrane</keyword>
<evidence type="ECO:0000256" key="7">
    <source>
        <dbReference type="SAM" id="Phobius"/>
    </source>
</evidence>
<evidence type="ECO:0000256" key="2">
    <source>
        <dbReference type="ARBA" id="ARBA00022448"/>
    </source>
</evidence>
<feature type="transmembrane region" description="Helical" evidence="7">
    <location>
        <begin position="21"/>
        <end position="44"/>
    </location>
</feature>
<keyword evidence="9" id="KW-1185">Reference proteome</keyword>
<dbReference type="InterPro" id="IPR006726">
    <property type="entry name" value="PHBA_efflux_AaeB/fusaric-R"/>
</dbReference>
<protein>
    <submittedName>
        <fullName evidence="8">Uncharacterized membrane protein YccC</fullName>
    </submittedName>
</protein>
<feature type="transmembrane region" description="Helical" evidence="7">
    <location>
        <begin position="412"/>
        <end position="431"/>
    </location>
</feature>
<proteinExistence type="predicted"/>
<dbReference type="Pfam" id="PF04632">
    <property type="entry name" value="FUSC"/>
    <property type="match status" value="1"/>
</dbReference>
<evidence type="ECO:0000256" key="6">
    <source>
        <dbReference type="ARBA" id="ARBA00023136"/>
    </source>
</evidence>
<dbReference type="Proteomes" id="UP000199620">
    <property type="component" value="Chromosome I"/>
</dbReference>
<dbReference type="PANTHER" id="PTHR30509">
    <property type="entry name" value="P-HYDROXYBENZOIC ACID EFFLUX PUMP SUBUNIT-RELATED"/>
    <property type="match status" value="1"/>
</dbReference>
<keyword evidence="6 7" id="KW-0472">Membrane</keyword>
<feature type="transmembrane region" description="Helical" evidence="7">
    <location>
        <begin position="443"/>
        <end position="462"/>
    </location>
</feature>
<evidence type="ECO:0000256" key="4">
    <source>
        <dbReference type="ARBA" id="ARBA00022692"/>
    </source>
</evidence>
<gene>
    <name evidence="8" type="ORF">SAMN04490181_2067</name>
</gene>
<evidence type="ECO:0000256" key="5">
    <source>
        <dbReference type="ARBA" id="ARBA00022989"/>
    </source>
</evidence>
<evidence type="ECO:0000256" key="1">
    <source>
        <dbReference type="ARBA" id="ARBA00004651"/>
    </source>
</evidence>